<evidence type="ECO:0000259" key="2">
    <source>
        <dbReference type="SMART" id="SM00343"/>
    </source>
</evidence>
<comment type="caution">
    <text evidence="3">The sequence shown here is derived from an EMBL/GenBank/DDBJ whole genome shotgun (WGS) entry which is preliminary data.</text>
</comment>
<feature type="region of interest" description="Disordered" evidence="1">
    <location>
        <begin position="57"/>
        <end position="77"/>
    </location>
</feature>
<keyword evidence="4" id="KW-1185">Reference proteome</keyword>
<dbReference type="AlphaFoldDB" id="A0AAV7TCJ6"/>
<dbReference type="SMART" id="SM00343">
    <property type="entry name" value="ZnF_C2HC"/>
    <property type="match status" value="2"/>
</dbReference>
<feature type="domain" description="CCHC-type" evidence="2">
    <location>
        <begin position="86"/>
        <end position="104"/>
    </location>
</feature>
<dbReference type="Gene3D" id="4.10.60.10">
    <property type="entry name" value="Zinc finger, CCHC-type"/>
    <property type="match status" value="1"/>
</dbReference>
<dbReference type="GO" id="GO:0003676">
    <property type="term" value="F:nucleic acid binding"/>
    <property type="evidence" value="ECO:0007669"/>
    <property type="project" value="InterPro"/>
</dbReference>
<reference evidence="3" key="1">
    <citation type="journal article" date="2022" name="bioRxiv">
        <title>Sequencing and chromosome-scale assembly of the giantPleurodeles waltlgenome.</title>
        <authorList>
            <person name="Brown T."/>
            <person name="Elewa A."/>
            <person name="Iarovenko S."/>
            <person name="Subramanian E."/>
            <person name="Araus A.J."/>
            <person name="Petzold A."/>
            <person name="Susuki M."/>
            <person name="Suzuki K.-i.T."/>
            <person name="Hayashi T."/>
            <person name="Toyoda A."/>
            <person name="Oliveira C."/>
            <person name="Osipova E."/>
            <person name="Leigh N.D."/>
            <person name="Simon A."/>
            <person name="Yun M.H."/>
        </authorList>
    </citation>
    <scope>NUCLEOTIDE SEQUENCE</scope>
    <source>
        <strain evidence="3">20211129_DDA</strain>
        <tissue evidence="3">Liver</tissue>
    </source>
</reference>
<feature type="domain" description="CCHC-type" evidence="2">
    <location>
        <begin position="108"/>
        <end position="124"/>
    </location>
</feature>
<dbReference type="Proteomes" id="UP001066276">
    <property type="component" value="Chromosome 4_1"/>
</dbReference>
<dbReference type="EMBL" id="JANPWB010000007">
    <property type="protein sequence ID" value="KAJ1174303.1"/>
    <property type="molecule type" value="Genomic_DNA"/>
</dbReference>
<feature type="compositionally biased region" description="Basic and acidic residues" evidence="1">
    <location>
        <begin position="57"/>
        <end position="74"/>
    </location>
</feature>
<dbReference type="GO" id="GO:0008270">
    <property type="term" value="F:zinc ion binding"/>
    <property type="evidence" value="ECO:0007669"/>
    <property type="project" value="InterPro"/>
</dbReference>
<evidence type="ECO:0000313" key="3">
    <source>
        <dbReference type="EMBL" id="KAJ1174303.1"/>
    </source>
</evidence>
<proteinExistence type="predicted"/>
<dbReference type="InterPro" id="IPR001878">
    <property type="entry name" value="Znf_CCHC"/>
</dbReference>
<evidence type="ECO:0000256" key="1">
    <source>
        <dbReference type="SAM" id="MobiDB-lite"/>
    </source>
</evidence>
<evidence type="ECO:0000313" key="4">
    <source>
        <dbReference type="Proteomes" id="UP001066276"/>
    </source>
</evidence>
<protein>
    <recommendedName>
        <fullName evidence="2">CCHC-type domain-containing protein</fullName>
    </recommendedName>
</protein>
<accession>A0AAV7TCJ6</accession>
<dbReference type="InterPro" id="IPR036875">
    <property type="entry name" value="Znf_CCHC_sf"/>
</dbReference>
<organism evidence="3 4">
    <name type="scientific">Pleurodeles waltl</name>
    <name type="common">Iberian ribbed newt</name>
    <dbReference type="NCBI Taxonomy" id="8319"/>
    <lineage>
        <taxon>Eukaryota</taxon>
        <taxon>Metazoa</taxon>
        <taxon>Chordata</taxon>
        <taxon>Craniata</taxon>
        <taxon>Vertebrata</taxon>
        <taxon>Euteleostomi</taxon>
        <taxon>Amphibia</taxon>
        <taxon>Batrachia</taxon>
        <taxon>Caudata</taxon>
        <taxon>Salamandroidea</taxon>
        <taxon>Salamandridae</taxon>
        <taxon>Pleurodelinae</taxon>
        <taxon>Pleurodeles</taxon>
    </lineage>
</organism>
<sequence>MLKCSSDKVRQELWSKDDPSLQEVVTIAKSVEHTLACVEELERSKCLAVNKISQKNEQQDDHKDSDGGKDETKHSQIQKSKFKDTKCFWCGKLGHYASYKKCPAVNAICKLCNKRGHLAKCCRSQKDSPSVKVVEDCILMVDAQGKKKKHPTDFVTMCGIECEVLFDSGAWLTLLSDEVFDKYLSHSVKLKDPDVIPGGYGGQTIDLRGYFESEITFRSNTIVEKIYVPVKGDSVLSWPHQRELKVILDPNNPTPVLLKKDFVQMPSGVCEISTGNKAEGVPDFVHQSRQLPPPQHLSPSAVAQQVRSVVSHVSILVVVDRRGSSAPTVVPEAGSQAQHRSQSP</sequence>
<gene>
    <name evidence="3" type="ORF">NDU88_006125</name>
</gene>
<dbReference type="SUPFAM" id="SSF57756">
    <property type="entry name" value="Retrovirus zinc finger-like domains"/>
    <property type="match status" value="1"/>
</dbReference>
<name>A0AAV7TCJ6_PLEWA</name>